<evidence type="ECO:0000256" key="1">
    <source>
        <dbReference type="SAM" id="Phobius"/>
    </source>
</evidence>
<keyword evidence="1" id="KW-0472">Membrane</keyword>
<evidence type="ECO:0000313" key="2">
    <source>
        <dbReference type="EMBL" id="MBU2711585.1"/>
    </source>
</evidence>
<comment type="caution">
    <text evidence="2">The sequence shown here is derived from an EMBL/GenBank/DDBJ whole genome shotgun (WGS) entry which is preliminary data.</text>
</comment>
<organism evidence="2 3">
    <name type="scientific">Zooshikella harenae</name>
    <dbReference type="NCBI Taxonomy" id="2827238"/>
    <lineage>
        <taxon>Bacteria</taxon>
        <taxon>Pseudomonadati</taxon>
        <taxon>Pseudomonadota</taxon>
        <taxon>Gammaproteobacteria</taxon>
        <taxon>Oceanospirillales</taxon>
        <taxon>Zooshikellaceae</taxon>
        <taxon>Zooshikella</taxon>
    </lineage>
</organism>
<dbReference type="InterPro" id="IPR011030">
    <property type="entry name" value="Lipovitellin_superhlx_dom"/>
</dbReference>
<dbReference type="SUPFAM" id="SSF48431">
    <property type="entry name" value="Lipovitellin-phosvitin complex, superhelical domain"/>
    <property type="match status" value="1"/>
</dbReference>
<evidence type="ECO:0000313" key="3">
    <source>
        <dbReference type="Proteomes" id="UP000690515"/>
    </source>
</evidence>
<dbReference type="Proteomes" id="UP000690515">
    <property type="component" value="Unassembled WGS sequence"/>
</dbReference>
<gene>
    <name evidence="2" type="ORF">KCG35_10980</name>
</gene>
<dbReference type="EMBL" id="JAGSOY010000022">
    <property type="protein sequence ID" value="MBU2711585.1"/>
    <property type="molecule type" value="Genomic_DNA"/>
</dbReference>
<keyword evidence="3" id="KW-1185">Reference proteome</keyword>
<reference evidence="2 3" key="1">
    <citation type="submission" date="2021-04" db="EMBL/GenBank/DDBJ databases">
        <authorList>
            <person name="Pira H."/>
            <person name="Risdian C."/>
            <person name="Wink J."/>
        </authorList>
    </citation>
    <scope>NUCLEOTIDE SEQUENCE [LARGE SCALE GENOMIC DNA]</scope>
    <source>
        <strain evidence="2 3">WH53</strain>
    </source>
</reference>
<dbReference type="RefSeq" id="WP_215819745.1">
    <property type="nucleotide sequence ID" value="NZ_JAGSOY010000022.1"/>
</dbReference>
<feature type="transmembrane region" description="Helical" evidence="1">
    <location>
        <begin position="7"/>
        <end position="28"/>
    </location>
</feature>
<keyword evidence="1" id="KW-1133">Transmembrane helix</keyword>
<protein>
    <submittedName>
        <fullName evidence="2">HEAT repeat domain-containing protein</fullName>
    </submittedName>
</protein>
<name>A0ABS5ZE88_9GAMM</name>
<keyword evidence="1" id="KW-0812">Transmembrane</keyword>
<proteinExistence type="predicted"/>
<sequence length="557" mass="63017">MSITHRTLFFSVATLLSGMVAGLLYFGVENTTTRNTSPEPELSSSLNKSNEKIDSNIMLKQQKLAYQVTIHSNMTNASNEKNSTVIRFNLALKPVKNDSNQPTLLLGRIDQITANSLAETTNKLPKFLTFTVNYQNGHFHNIDLLQLPENHPLTITKTVLTQLSYNQYKPLQLQLADGVYTFQYTRHNLQVQRKTTHIEYNAAQASTYHVLSQSDQWDLHLQESLHPSALKYETFRQINYNDQVINIDQSITIDSIQFPRSFDDSPALYTYDANKHHTLITSAQDKQLKIENNTELMSALTSFTNTPDIYTISAIGQYAAQHAGLTFVEELLLNSSQNDTLKSALIFALEQSGVPEANNILSAIILNEAIDEKNRLRAITSIAKLGDVTSDLALNTLQQMTRIDNQTIADTALLNVGILGDHAKHLTNNVTDFLHEQLQKTDNSNHYITLLAVNNLKTSALNQNILPFINSEHYEERMIAARILTRDKQYQSKLFDHLLTENNPSVAGEIIDVYLSQKSEITLSKVYQSKLIHRMNTTSITPLREKYEVLYNTLNEQ</sequence>
<accession>A0ABS5ZE88</accession>